<evidence type="ECO:0000256" key="5">
    <source>
        <dbReference type="ARBA" id="ARBA00023014"/>
    </source>
</evidence>
<dbReference type="EMBL" id="QSEF01000004">
    <property type="protein sequence ID" value="RGZ50320.1"/>
    <property type="molecule type" value="Genomic_DNA"/>
</dbReference>
<dbReference type="PANTHER" id="PTHR11228">
    <property type="entry name" value="RADICAL SAM DOMAIN PROTEIN"/>
    <property type="match status" value="1"/>
</dbReference>
<keyword evidence="3" id="KW-0479">Metal-binding</keyword>
<gene>
    <name evidence="9" type="ORF">DW191_08575</name>
    <name evidence="8" type="ORF">DW986_03405</name>
    <name evidence="7" type="ORF">GMD66_07405</name>
</gene>
<dbReference type="InterPro" id="IPR058240">
    <property type="entry name" value="rSAM_sf"/>
</dbReference>
<name>A0A414XUP5_9BACT</name>
<protein>
    <submittedName>
        <fullName evidence="9">Radical SAM protein</fullName>
    </submittedName>
</protein>
<evidence type="ECO:0000256" key="2">
    <source>
        <dbReference type="ARBA" id="ARBA00022691"/>
    </source>
</evidence>
<dbReference type="RefSeq" id="WP_122202692.1">
    <property type="nucleotide sequence ID" value="NZ_DAWDXW010000004.1"/>
</dbReference>
<evidence type="ECO:0000256" key="1">
    <source>
        <dbReference type="ARBA" id="ARBA00001966"/>
    </source>
</evidence>
<dbReference type="SFLD" id="SFLDG01067">
    <property type="entry name" value="SPASM/twitch_domain_containing"/>
    <property type="match status" value="1"/>
</dbReference>
<accession>A0A414XUP5</accession>
<comment type="cofactor">
    <cofactor evidence="1">
        <name>[4Fe-4S] cluster</name>
        <dbReference type="ChEBI" id="CHEBI:49883"/>
    </cofactor>
</comment>
<keyword evidence="5" id="KW-0411">Iron-sulfur</keyword>
<dbReference type="Gene3D" id="3.20.20.70">
    <property type="entry name" value="Aldolase class I"/>
    <property type="match status" value="1"/>
</dbReference>
<sequence length="502" mass="58871">MDSTDRKIVFNHFYGLRHDLKRSYIYSREGNLLPVDGQVNIRVNEYWATKIHPIYAMLLSFASIPISYSKYICQIAYFLDITNEEAENIIKPFLDRDEPFHSHYGGVVSQFPRNVIIDTDKATIFPLEYNPEEFNFDSVDLQQERSFYSPSTVVFMPNNTCTTNCVYCYADKTNGHRQMSFDQVKLILKSCYDLRIREFMITGGDIFVYKHWRELLNCMREYNMNIGLLSTKTPLQEEDVRLVKDYHVNMQFSLDAVDSSILKEVVGMNSDYLPRVRETFEFFDKYKLRYKVTTVLTKINASVSNVLDLYEFLQQFQCLAHWEVRIAHKSLYSKWNFEKLKIAKESIQQIDEAVQKIKGHSKFKISWEPVDRKHYFQAKQGSKSFKGSRCSANYSNMMILPDGKVTICEQLYWNPNYIIGDLTKQSIPEVWNSPRALALAFPKRDDFRDVSPCKRCKIFEECYNFPNRCIVDVLKGYGEVNSDFPDPRCVEAPAFLSELRPE</sequence>
<dbReference type="CDD" id="cd01335">
    <property type="entry name" value="Radical_SAM"/>
    <property type="match status" value="1"/>
</dbReference>
<keyword evidence="4" id="KW-0408">Iron</keyword>
<dbReference type="SFLD" id="SFLDS00029">
    <property type="entry name" value="Radical_SAM"/>
    <property type="match status" value="1"/>
</dbReference>
<reference evidence="7 12" key="2">
    <citation type="journal article" date="2019" name="Nat. Med.">
        <title>A library of human gut bacterial isolates paired with longitudinal multiomics data enables mechanistic microbiome research.</title>
        <authorList>
            <person name="Poyet M."/>
            <person name="Groussin M."/>
            <person name="Gibbons S.M."/>
            <person name="Avila-Pacheco J."/>
            <person name="Jiang X."/>
            <person name="Kearney S.M."/>
            <person name="Perrotta A.R."/>
            <person name="Berdy B."/>
            <person name="Zhao S."/>
            <person name="Lieberman T.D."/>
            <person name="Swanson P.K."/>
            <person name="Smith M."/>
            <person name="Roesemann S."/>
            <person name="Alexander J.E."/>
            <person name="Rich S.A."/>
            <person name="Livny J."/>
            <person name="Vlamakis H."/>
            <person name="Clish C."/>
            <person name="Bullock K."/>
            <person name="Deik A."/>
            <person name="Scott J."/>
            <person name="Pierce K.A."/>
            <person name="Xavier R.J."/>
            <person name="Alm E.J."/>
        </authorList>
    </citation>
    <scope>NUCLEOTIDE SEQUENCE [LARGE SCALE GENOMIC DNA]</scope>
    <source>
        <strain evidence="7 12">BIOML-A25</strain>
    </source>
</reference>
<dbReference type="CDD" id="cd21109">
    <property type="entry name" value="SPASM"/>
    <property type="match status" value="1"/>
</dbReference>
<dbReference type="InterPro" id="IPR013785">
    <property type="entry name" value="Aldolase_TIM"/>
</dbReference>
<dbReference type="Pfam" id="PF13186">
    <property type="entry name" value="SPASM"/>
    <property type="match status" value="1"/>
</dbReference>
<dbReference type="EMBL" id="WNCR01000003">
    <property type="protein sequence ID" value="MTU29043.1"/>
    <property type="molecule type" value="Genomic_DNA"/>
</dbReference>
<dbReference type="InterPro" id="IPR050377">
    <property type="entry name" value="Radical_SAM_PqqE_MftC-like"/>
</dbReference>
<evidence type="ECO:0000313" key="10">
    <source>
        <dbReference type="Proteomes" id="UP000283732"/>
    </source>
</evidence>
<evidence type="ECO:0000313" key="12">
    <source>
        <dbReference type="Proteomes" id="UP000437446"/>
    </source>
</evidence>
<dbReference type="Proteomes" id="UP000283732">
    <property type="component" value="Unassembled WGS sequence"/>
</dbReference>
<evidence type="ECO:0000256" key="3">
    <source>
        <dbReference type="ARBA" id="ARBA00022723"/>
    </source>
</evidence>
<dbReference type="SUPFAM" id="SSF102114">
    <property type="entry name" value="Radical SAM enzymes"/>
    <property type="match status" value="1"/>
</dbReference>
<dbReference type="GO" id="GO:0003824">
    <property type="term" value="F:catalytic activity"/>
    <property type="evidence" value="ECO:0007669"/>
    <property type="project" value="InterPro"/>
</dbReference>
<comment type="caution">
    <text evidence="9">The sequence shown here is derived from an EMBL/GenBank/DDBJ whole genome shotgun (WGS) entry which is preliminary data.</text>
</comment>
<dbReference type="PROSITE" id="PS51918">
    <property type="entry name" value="RADICAL_SAM"/>
    <property type="match status" value="1"/>
</dbReference>
<evidence type="ECO:0000259" key="6">
    <source>
        <dbReference type="PROSITE" id="PS51918"/>
    </source>
</evidence>
<reference evidence="10 11" key="1">
    <citation type="submission" date="2018-08" db="EMBL/GenBank/DDBJ databases">
        <title>A genome reference for cultivated species of the human gut microbiota.</title>
        <authorList>
            <person name="Zou Y."/>
            <person name="Xue W."/>
            <person name="Luo G."/>
        </authorList>
    </citation>
    <scope>NUCLEOTIDE SEQUENCE [LARGE SCALE GENOMIC DNA]</scope>
    <source>
        <strain evidence="9 10">AM16-50</strain>
        <strain evidence="8 11">AM50-15</strain>
    </source>
</reference>
<evidence type="ECO:0000256" key="4">
    <source>
        <dbReference type="ARBA" id="ARBA00023004"/>
    </source>
</evidence>
<dbReference type="AlphaFoldDB" id="A0A414XUP5"/>
<dbReference type="Pfam" id="PF04055">
    <property type="entry name" value="Radical_SAM"/>
    <property type="match status" value="1"/>
</dbReference>
<dbReference type="NCBIfam" id="TIGR04085">
    <property type="entry name" value="rSAM_more_4Fe4S"/>
    <property type="match status" value="1"/>
</dbReference>
<dbReference type="GO" id="GO:0046872">
    <property type="term" value="F:metal ion binding"/>
    <property type="evidence" value="ECO:0007669"/>
    <property type="project" value="UniProtKB-KW"/>
</dbReference>
<dbReference type="Proteomes" id="UP000285173">
    <property type="component" value="Unassembled WGS sequence"/>
</dbReference>
<dbReference type="Proteomes" id="UP000437446">
    <property type="component" value="Unassembled WGS sequence"/>
</dbReference>
<proteinExistence type="predicted"/>
<dbReference type="InterPro" id="IPR007197">
    <property type="entry name" value="rSAM"/>
</dbReference>
<feature type="domain" description="Radical SAM core" evidence="6">
    <location>
        <begin position="147"/>
        <end position="361"/>
    </location>
</feature>
<evidence type="ECO:0000313" key="9">
    <source>
        <dbReference type="EMBL" id="RHH77605.1"/>
    </source>
</evidence>
<dbReference type="EMBL" id="QRKC01000003">
    <property type="protein sequence ID" value="RHH77605.1"/>
    <property type="molecule type" value="Genomic_DNA"/>
</dbReference>
<organism evidence="9 10">
    <name type="scientific">Parabacteroides merdae</name>
    <dbReference type="NCBI Taxonomy" id="46503"/>
    <lineage>
        <taxon>Bacteria</taxon>
        <taxon>Pseudomonadati</taxon>
        <taxon>Bacteroidota</taxon>
        <taxon>Bacteroidia</taxon>
        <taxon>Bacteroidales</taxon>
        <taxon>Tannerellaceae</taxon>
        <taxon>Parabacteroides</taxon>
    </lineage>
</organism>
<keyword evidence="2" id="KW-0949">S-adenosyl-L-methionine</keyword>
<evidence type="ECO:0000313" key="11">
    <source>
        <dbReference type="Proteomes" id="UP000285173"/>
    </source>
</evidence>
<evidence type="ECO:0000313" key="7">
    <source>
        <dbReference type="EMBL" id="MTU29043.1"/>
    </source>
</evidence>
<evidence type="ECO:0000313" key="8">
    <source>
        <dbReference type="EMBL" id="RGZ50320.1"/>
    </source>
</evidence>
<dbReference type="GO" id="GO:0051536">
    <property type="term" value="F:iron-sulfur cluster binding"/>
    <property type="evidence" value="ECO:0007669"/>
    <property type="project" value="UniProtKB-KW"/>
</dbReference>
<dbReference type="InterPro" id="IPR023885">
    <property type="entry name" value="4Fe4S-binding_SPASM_dom"/>
</dbReference>
<dbReference type="PANTHER" id="PTHR11228:SF7">
    <property type="entry name" value="PQQA PEPTIDE CYCLASE"/>
    <property type="match status" value="1"/>
</dbReference>